<dbReference type="PANTHER" id="PTHR33886">
    <property type="entry name" value="UNSATURATED RHAMNOGALACTURONAN HYDROLASE (EUROFUNG)"/>
    <property type="match status" value="1"/>
</dbReference>
<protein>
    <submittedName>
        <fullName evidence="2">Glycoside hydrolase family 88 protein</fullName>
    </submittedName>
</protein>
<keyword evidence="3" id="KW-1185">Reference proteome</keyword>
<keyword evidence="1 2" id="KW-0378">Hydrolase</keyword>
<reference evidence="2 3" key="2">
    <citation type="submission" date="2023-12" db="EMBL/GenBank/DDBJ databases">
        <title>Description of an unclassified Opitutus bacterium of Verrucomicrobiota.</title>
        <authorList>
            <person name="Zhang D.-F."/>
        </authorList>
    </citation>
    <scope>NUCLEOTIDE SEQUENCE [LARGE SCALE GENOMIC DNA]</scope>
    <source>
        <strain evidence="2 3">WL0086</strain>
    </source>
</reference>
<dbReference type="InterPro" id="IPR008928">
    <property type="entry name" value="6-hairpin_glycosidase_sf"/>
</dbReference>
<proteinExistence type="predicted"/>
<evidence type="ECO:0000313" key="3">
    <source>
        <dbReference type="Proteomes" id="UP000738431"/>
    </source>
</evidence>
<dbReference type="Gene3D" id="1.50.10.10">
    <property type="match status" value="1"/>
</dbReference>
<evidence type="ECO:0000256" key="1">
    <source>
        <dbReference type="ARBA" id="ARBA00022801"/>
    </source>
</evidence>
<dbReference type="Proteomes" id="UP000738431">
    <property type="component" value="Chromosome"/>
</dbReference>
<dbReference type="EMBL" id="CP139781">
    <property type="protein sequence ID" value="WRQ86996.1"/>
    <property type="molecule type" value="Genomic_DNA"/>
</dbReference>
<dbReference type="InterPro" id="IPR012341">
    <property type="entry name" value="6hp_glycosidase-like_sf"/>
</dbReference>
<dbReference type="InterPro" id="IPR052043">
    <property type="entry name" value="PolySaccharide_Degr_Enz"/>
</dbReference>
<organism evidence="2 3">
    <name type="scientific">Actomonas aquatica</name>
    <dbReference type="NCBI Taxonomy" id="2866162"/>
    <lineage>
        <taxon>Bacteria</taxon>
        <taxon>Pseudomonadati</taxon>
        <taxon>Verrucomicrobiota</taxon>
        <taxon>Opitutia</taxon>
        <taxon>Opitutales</taxon>
        <taxon>Opitutaceae</taxon>
        <taxon>Actomonas</taxon>
    </lineage>
</organism>
<dbReference type="SUPFAM" id="SSF48208">
    <property type="entry name" value="Six-hairpin glycosidases"/>
    <property type="match status" value="1"/>
</dbReference>
<dbReference type="RefSeq" id="WP_221029589.1">
    <property type="nucleotide sequence ID" value="NZ_CP139781.1"/>
</dbReference>
<dbReference type="GO" id="GO:0016787">
    <property type="term" value="F:hydrolase activity"/>
    <property type="evidence" value="ECO:0007669"/>
    <property type="project" value="UniProtKB-KW"/>
</dbReference>
<dbReference type="InterPro" id="IPR010905">
    <property type="entry name" value="Glyco_hydro_88"/>
</dbReference>
<gene>
    <name evidence="2" type="ORF">K1X11_019455</name>
</gene>
<dbReference type="Pfam" id="PF07470">
    <property type="entry name" value="Glyco_hydro_88"/>
    <property type="match status" value="1"/>
</dbReference>
<reference evidence="2 3" key="1">
    <citation type="submission" date="2021-08" db="EMBL/GenBank/DDBJ databases">
        <authorList>
            <person name="Zhang D."/>
            <person name="Zhang A."/>
            <person name="Wang L."/>
        </authorList>
    </citation>
    <scope>NUCLEOTIDE SEQUENCE [LARGE SCALE GENOMIC DNA]</scope>
    <source>
        <strain evidence="2 3">WL0086</strain>
    </source>
</reference>
<name>A0ABZ1C5J0_9BACT</name>
<sequence>MALGLWLGAASVNGAAETTDAVMRRVFDWQVANLWSTQQPVEHRWGPRGWVHGAFMTGVMEAYRSTGDAAYLDYAVARSEGNGWELGPRLEHADDYVIGQTYLELHAMGVASAELGPLQARVDELLADEHVGRELWWWCDALYMAPQTLAKLAAETGEGRYLETMDAWYWDTHALLYDEAEGLFFRDKRFLDPEDGKKVFWSRGNGWVIAGLARLLDVLPAEHPTRARYLALYREMAAALVKVQPADGLWRANLLHPEAPHGEASGSAFFCYALAWGINQGVLDAAEYRPAVERTWAALLECVTPEGKLGWVQPIGFAPDEYDGTTWQEYGAGAFLAAGSQVRLLE</sequence>
<evidence type="ECO:0000313" key="2">
    <source>
        <dbReference type="EMBL" id="WRQ86996.1"/>
    </source>
</evidence>
<accession>A0ABZ1C5J0</accession>
<dbReference type="PANTHER" id="PTHR33886:SF8">
    <property type="entry name" value="UNSATURATED RHAMNOGALACTURONAN HYDROLASE (EUROFUNG)"/>
    <property type="match status" value="1"/>
</dbReference>